<reference evidence="2" key="1">
    <citation type="submission" date="2018-05" db="EMBL/GenBank/DDBJ databases">
        <title>Draft genome of Mucuna pruriens seed.</title>
        <authorList>
            <person name="Nnadi N.E."/>
            <person name="Vos R."/>
            <person name="Hasami M.H."/>
            <person name="Devisetty U.K."/>
            <person name="Aguiy J.C."/>
        </authorList>
    </citation>
    <scope>NUCLEOTIDE SEQUENCE [LARGE SCALE GENOMIC DNA]</scope>
    <source>
        <strain evidence="2">JCA_2017</strain>
    </source>
</reference>
<accession>A0A371GDH7</accession>
<dbReference type="InterPro" id="IPR007321">
    <property type="entry name" value="Transposase_28"/>
</dbReference>
<feature type="domain" description="Transposase (putative) gypsy type" evidence="1">
    <location>
        <begin position="45"/>
        <end position="104"/>
    </location>
</feature>
<sequence length="138" mass="16500">MADAICHRGPWLVEVLPCRLDEIVCEWATKTKEPFFYLHETLFSKLGIKLSFTDFERVALRALNIAPTQLHLNSWAFIRAFKLLCEDMGRELSLNVFFWFFSIRRVEKVSWTSLSNRPRCKLMKPFRESYNLFKDHFF</sequence>
<gene>
    <name evidence="2" type="ORF">CR513_29769</name>
</gene>
<dbReference type="EMBL" id="QJKJ01005894">
    <property type="protein sequence ID" value="RDX88615.1"/>
    <property type="molecule type" value="Genomic_DNA"/>
</dbReference>
<name>A0A371GDH7_MUCPR</name>
<dbReference type="Pfam" id="PF04195">
    <property type="entry name" value="Transposase_28"/>
    <property type="match status" value="1"/>
</dbReference>
<dbReference type="OrthoDB" id="1321796at2759"/>
<dbReference type="AlphaFoldDB" id="A0A371GDH7"/>
<keyword evidence="3" id="KW-1185">Reference proteome</keyword>
<protein>
    <recommendedName>
        <fullName evidence="1">Transposase (putative) gypsy type domain-containing protein</fullName>
    </recommendedName>
</protein>
<evidence type="ECO:0000313" key="3">
    <source>
        <dbReference type="Proteomes" id="UP000257109"/>
    </source>
</evidence>
<organism evidence="2 3">
    <name type="scientific">Mucuna pruriens</name>
    <name type="common">Velvet bean</name>
    <name type="synonym">Dolichos pruriens</name>
    <dbReference type="NCBI Taxonomy" id="157652"/>
    <lineage>
        <taxon>Eukaryota</taxon>
        <taxon>Viridiplantae</taxon>
        <taxon>Streptophyta</taxon>
        <taxon>Embryophyta</taxon>
        <taxon>Tracheophyta</taxon>
        <taxon>Spermatophyta</taxon>
        <taxon>Magnoliopsida</taxon>
        <taxon>eudicotyledons</taxon>
        <taxon>Gunneridae</taxon>
        <taxon>Pentapetalae</taxon>
        <taxon>rosids</taxon>
        <taxon>fabids</taxon>
        <taxon>Fabales</taxon>
        <taxon>Fabaceae</taxon>
        <taxon>Papilionoideae</taxon>
        <taxon>50 kb inversion clade</taxon>
        <taxon>NPAAA clade</taxon>
        <taxon>indigoferoid/millettioid clade</taxon>
        <taxon>Phaseoleae</taxon>
        <taxon>Mucuna</taxon>
    </lineage>
</organism>
<evidence type="ECO:0000313" key="2">
    <source>
        <dbReference type="EMBL" id="RDX88615.1"/>
    </source>
</evidence>
<dbReference type="Proteomes" id="UP000257109">
    <property type="component" value="Unassembled WGS sequence"/>
</dbReference>
<evidence type="ECO:0000259" key="1">
    <source>
        <dbReference type="Pfam" id="PF04195"/>
    </source>
</evidence>
<comment type="caution">
    <text evidence="2">The sequence shown here is derived from an EMBL/GenBank/DDBJ whole genome shotgun (WGS) entry which is preliminary data.</text>
</comment>
<feature type="non-terminal residue" evidence="2">
    <location>
        <position position="1"/>
    </location>
</feature>
<proteinExistence type="predicted"/>